<evidence type="ECO:0000313" key="1">
    <source>
        <dbReference type="EMBL" id="SMC88592.1"/>
    </source>
</evidence>
<dbReference type="STRING" id="1434700.SAMN06296427_11158"/>
<dbReference type="Proteomes" id="UP000192393">
    <property type="component" value="Unassembled WGS sequence"/>
</dbReference>
<accession>A0A1W2CUL5</accession>
<sequence length="183" mass="21366">MDKLKLLSSIIFCIFLNSCTIQGLTNDYGKLTNGQKSLILPLKSFENLENGKIYSLNSTQLKEELQKHPKSIVYVFTNGCKTKHCLPTNIYKSYAEANNYKLFLVMNGYANLDETLDQMAELPYYSIDNEFYGVSNRNKYTTYFENELMNLPKDYKHKEYLGNLFFFEKGEFKNVYIELPKVN</sequence>
<dbReference type="OrthoDB" id="1361638at2"/>
<evidence type="ECO:0000313" key="2">
    <source>
        <dbReference type="Proteomes" id="UP000192393"/>
    </source>
</evidence>
<name>A0A1W2CUL5_9FLAO</name>
<keyword evidence="2" id="KW-1185">Reference proteome</keyword>
<proteinExistence type="predicted"/>
<dbReference type="AlphaFoldDB" id="A0A1W2CUL5"/>
<gene>
    <name evidence="1" type="ORF">SAMN06296427_11158</name>
</gene>
<organism evidence="1 2">
    <name type="scientific">Moheibacter sediminis</name>
    <dbReference type="NCBI Taxonomy" id="1434700"/>
    <lineage>
        <taxon>Bacteria</taxon>
        <taxon>Pseudomonadati</taxon>
        <taxon>Bacteroidota</taxon>
        <taxon>Flavobacteriia</taxon>
        <taxon>Flavobacteriales</taxon>
        <taxon>Weeksellaceae</taxon>
        <taxon>Moheibacter</taxon>
    </lineage>
</organism>
<dbReference type="RefSeq" id="WP_084018788.1">
    <property type="nucleotide sequence ID" value="NZ_FWXS01000011.1"/>
</dbReference>
<reference evidence="2" key="1">
    <citation type="submission" date="2017-04" db="EMBL/GenBank/DDBJ databases">
        <authorList>
            <person name="Varghese N."/>
            <person name="Submissions S."/>
        </authorList>
    </citation>
    <scope>NUCLEOTIDE SEQUENCE [LARGE SCALE GENOMIC DNA]</scope>
    <source>
        <strain evidence="2">CGMCC 1.12708</strain>
    </source>
</reference>
<protein>
    <submittedName>
        <fullName evidence="1">Uncharacterized protein</fullName>
    </submittedName>
</protein>
<dbReference type="EMBL" id="FWXS01000011">
    <property type="protein sequence ID" value="SMC88592.1"/>
    <property type="molecule type" value="Genomic_DNA"/>
</dbReference>